<reference evidence="2" key="1">
    <citation type="journal article" date="2014" name="Front. Microbiol.">
        <title>High frequency of phylogenetically diverse reductive dehalogenase-homologous genes in deep subseafloor sedimentary metagenomes.</title>
        <authorList>
            <person name="Kawai M."/>
            <person name="Futagami T."/>
            <person name="Toyoda A."/>
            <person name="Takaki Y."/>
            <person name="Nishi S."/>
            <person name="Hori S."/>
            <person name="Arai W."/>
            <person name="Tsubouchi T."/>
            <person name="Morono Y."/>
            <person name="Uchiyama I."/>
            <person name="Ito T."/>
            <person name="Fujiyama A."/>
            <person name="Inagaki F."/>
            <person name="Takami H."/>
        </authorList>
    </citation>
    <scope>NUCLEOTIDE SEQUENCE</scope>
    <source>
        <strain evidence="2">Expedition CK06-06</strain>
    </source>
</reference>
<feature type="compositionally biased region" description="Polar residues" evidence="1">
    <location>
        <begin position="106"/>
        <end position="117"/>
    </location>
</feature>
<name>X0UN30_9ZZZZ</name>
<sequence>MTYTPVPPTENDYTPQTPADNTWSDSGKESNDYNASGKATNEYEQQSTSSRFIKQGPYFLMEDGLSFIGLEDGSVLGLECGWDGGYAKADAAASSWNEASAADNNYTPTTPADNEWA</sequence>
<evidence type="ECO:0000313" key="2">
    <source>
        <dbReference type="EMBL" id="GAF89905.1"/>
    </source>
</evidence>
<dbReference type="AlphaFoldDB" id="X0UN30"/>
<feature type="compositionally biased region" description="Polar residues" evidence="1">
    <location>
        <begin position="32"/>
        <end position="49"/>
    </location>
</feature>
<feature type="region of interest" description="Disordered" evidence="1">
    <location>
        <begin position="1"/>
        <end position="49"/>
    </location>
</feature>
<feature type="compositionally biased region" description="Polar residues" evidence="1">
    <location>
        <begin position="11"/>
        <end position="25"/>
    </location>
</feature>
<feature type="compositionally biased region" description="Low complexity" evidence="1">
    <location>
        <begin position="93"/>
        <end position="105"/>
    </location>
</feature>
<dbReference type="EMBL" id="BARS01011436">
    <property type="protein sequence ID" value="GAF89905.1"/>
    <property type="molecule type" value="Genomic_DNA"/>
</dbReference>
<proteinExistence type="predicted"/>
<comment type="caution">
    <text evidence="2">The sequence shown here is derived from an EMBL/GenBank/DDBJ whole genome shotgun (WGS) entry which is preliminary data.</text>
</comment>
<evidence type="ECO:0000256" key="1">
    <source>
        <dbReference type="SAM" id="MobiDB-lite"/>
    </source>
</evidence>
<protein>
    <submittedName>
        <fullName evidence="2">Uncharacterized protein</fullName>
    </submittedName>
</protein>
<gene>
    <name evidence="2" type="ORF">S01H1_20802</name>
</gene>
<organism evidence="2">
    <name type="scientific">marine sediment metagenome</name>
    <dbReference type="NCBI Taxonomy" id="412755"/>
    <lineage>
        <taxon>unclassified sequences</taxon>
        <taxon>metagenomes</taxon>
        <taxon>ecological metagenomes</taxon>
    </lineage>
</organism>
<accession>X0UN30</accession>
<feature type="region of interest" description="Disordered" evidence="1">
    <location>
        <begin position="93"/>
        <end position="117"/>
    </location>
</feature>